<dbReference type="Gene3D" id="3.30.465.10">
    <property type="match status" value="2"/>
</dbReference>
<dbReference type="AlphaFoldDB" id="A0A7J6NVB6"/>
<feature type="compositionally biased region" description="Low complexity" evidence="6">
    <location>
        <begin position="679"/>
        <end position="688"/>
    </location>
</feature>
<feature type="region of interest" description="Disordered" evidence="6">
    <location>
        <begin position="498"/>
        <end position="622"/>
    </location>
</feature>
<dbReference type="OrthoDB" id="415825at2759"/>
<reference evidence="8 9" key="1">
    <citation type="submission" date="2020-04" db="EMBL/GenBank/DDBJ databases">
        <title>Perkinsus olseni comparative genomics.</title>
        <authorList>
            <person name="Bogema D.R."/>
        </authorList>
    </citation>
    <scope>NUCLEOTIDE SEQUENCE [LARGE SCALE GENOMIC DNA]</scope>
    <source>
        <strain evidence="8">00978-12</strain>
    </source>
</reference>
<feature type="compositionally biased region" description="Polar residues" evidence="6">
    <location>
        <begin position="573"/>
        <end position="586"/>
    </location>
</feature>
<dbReference type="InterPro" id="IPR016169">
    <property type="entry name" value="FAD-bd_PCMH_sub2"/>
</dbReference>
<evidence type="ECO:0000313" key="8">
    <source>
        <dbReference type="EMBL" id="KAF4687814.1"/>
    </source>
</evidence>
<feature type="region of interest" description="Disordered" evidence="6">
    <location>
        <begin position="663"/>
        <end position="738"/>
    </location>
</feature>
<dbReference type="PROSITE" id="PS51387">
    <property type="entry name" value="FAD_PCMH"/>
    <property type="match status" value="1"/>
</dbReference>
<dbReference type="GO" id="GO:0071949">
    <property type="term" value="F:FAD binding"/>
    <property type="evidence" value="ECO:0007669"/>
    <property type="project" value="InterPro"/>
</dbReference>
<dbReference type="Pfam" id="PF01565">
    <property type="entry name" value="FAD_binding_4"/>
    <property type="match status" value="1"/>
</dbReference>
<dbReference type="EMBL" id="JABANP010000172">
    <property type="protein sequence ID" value="KAF4687814.1"/>
    <property type="molecule type" value="Genomic_DNA"/>
</dbReference>
<dbReference type="GO" id="GO:0016491">
    <property type="term" value="F:oxidoreductase activity"/>
    <property type="evidence" value="ECO:0007669"/>
    <property type="project" value="UniProtKB-KW"/>
</dbReference>
<accession>A0A7J6NVB6</accession>
<evidence type="ECO:0000256" key="3">
    <source>
        <dbReference type="ARBA" id="ARBA00022630"/>
    </source>
</evidence>
<evidence type="ECO:0000256" key="2">
    <source>
        <dbReference type="ARBA" id="ARBA00005466"/>
    </source>
</evidence>
<organism evidence="8 9">
    <name type="scientific">Perkinsus olseni</name>
    <name type="common">Perkinsus atlanticus</name>
    <dbReference type="NCBI Taxonomy" id="32597"/>
    <lineage>
        <taxon>Eukaryota</taxon>
        <taxon>Sar</taxon>
        <taxon>Alveolata</taxon>
        <taxon>Perkinsozoa</taxon>
        <taxon>Perkinsea</taxon>
        <taxon>Perkinsida</taxon>
        <taxon>Perkinsidae</taxon>
        <taxon>Perkinsus</taxon>
    </lineage>
</organism>
<evidence type="ECO:0000256" key="6">
    <source>
        <dbReference type="SAM" id="MobiDB-lite"/>
    </source>
</evidence>
<dbReference type="SUPFAM" id="SSF56176">
    <property type="entry name" value="FAD-binding/transporter-associated domain-like"/>
    <property type="match status" value="1"/>
</dbReference>
<dbReference type="InterPro" id="IPR050416">
    <property type="entry name" value="FAD-linked_Oxidoreductase"/>
</dbReference>
<evidence type="ECO:0000256" key="1">
    <source>
        <dbReference type="ARBA" id="ARBA00001974"/>
    </source>
</evidence>
<keyword evidence="3" id="KW-0285">Flavoprotein</keyword>
<evidence type="ECO:0000256" key="4">
    <source>
        <dbReference type="ARBA" id="ARBA00022827"/>
    </source>
</evidence>
<protein>
    <recommendedName>
        <fullName evidence="7">FAD-binding PCMH-type domain-containing protein</fullName>
    </recommendedName>
</protein>
<comment type="similarity">
    <text evidence="2">Belongs to the oxygen-dependent FAD-linked oxidoreductase family.</text>
</comment>
<keyword evidence="4" id="KW-0274">FAD</keyword>
<feature type="compositionally biased region" description="Polar residues" evidence="6">
    <location>
        <begin position="722"/>
        <end position="732"/>
    </location>
</feature>
<proteinExistence type="inferred from homology"/>
<dbReference type="InterPro" id="IPR036318">
    <property type="entry name" value="FAD-bd_PCMH-like_sf"/>
</dbReference>
<name>A0A7J6NVB6_PEROL</name>
<dbReference type="PANTHER" id="PTHR42973:SF39">
    <property type="entry name" value="FAD-BINDING PCMH-TYPE DOMAIN-CONTAINING PROTEIN"/>
    <property type="match status" value="1"/>
</dbReference>
<comment type="cofactor">
    <cofactor evidence="1">
        <name>FAD</name>
        <dbReference type="ChEBI" id="CHEBI:57692"/>
    </cofactor>
</comment>
<comment type="caution">
    <text evidence="8">The sequence shown here is derived from an EMBL/GenBank/DDBJ whole genome shotgun (WGS) entry which is preliminary data.</text>
</comment>
<dbReference type="InterPro" id="IPR006094">
    <property type="entry name" value="Oxid_FAD_bind_N"/>
</dbReference>
<feature type="compositionally biased region" description="Polar residues" evidence="6">
    <location>
        <begin position="595"/>
        <end position="606"/>
    </location>
</feature>
<evidence type="ECO:0000259" key="7">
    <source>
        <dbReference type="PROSITE" id="PS51387"/>
    </source>
</evidence>
<dbReference type="PANTHER" id="PTHR42973">
    <property type="entry name" value="BINDING OXIDOREDUCTASE, PUTATIVE (AFU_ORTHOLOGUE AFUA_1G17690)-RELATED"/>
    <property type="match status" value="1"/>
</dbReference>
<evidence type="ECO:0000256" key="5">
    <source>
        <dbReference type="ARBA" id="ARBA00023002"/>
    </source>
</evidence>
<keyword evidence="5" id="KW-0560">Oxidoreductase</keyword>
<gene>
    <name evidence="8" type="ORF">FOZ60_003483</name>
</gene>
<feature type="compositionally biased region" description="Low complexity" evidence="6">
    <location>
        <begin position="607"/>
        <end position="622"/>
    </location>
</feature>
<feature type="domain" description="FAD-binding PCMH-type" evidence="7">
    <location>
        <begin position="795"/>
        <end position="958"/>
    </location>
</feature>
<dbReference type="Gene3D" id="3.40.462.20">
    <property type="match status" value="2"/>
</dbReference>
<dbReference type="Proteomes" id="UP000541610">
    <property type="component" value="Unassembled WGS sequence"/>
</dbReference>
<feature type="compositionally biased region" description="Pro residues" evidence="6">
    <location>
        <begin position="531"/>
        <end position="545"/>
    </location>
</feature>
<sequence length="1227" mass="133114">MDRFMKFMLDNDTSEDFAAVLVTPVPSPTYYFSICLCNSTGNCSSCHATTSVFKAYTGINGTTDLLPALKEMTLFNIEQMQYYYPPEVPQEGLEAMAAGLLDANCRTSGCFQYVLPYTHNMLKEPTDCLSSLGGKCTSFDHRRRGFSIEHGFLFKRGEDPGEVAVPWVRNLSVAVQPFSTDTKYQNYIESTMTREEWIPRYFPHNGTYQRLQAVKCKYNAIDMFSFARIRNFTIGAPSCMSVGTTGTMSMLRGAMGTPPIPEDEQLVDIDNMGSVHAPSGSGQRPSQQTRFSAVLDTSVSEYPSPSTSPASSISHSLVSAATLADMQSSSHRHFHQTLLQFPRSATPPKPSAPQEVTTAQARIFLCAVINEAVQTERLPAREAMVAMSGVLGEDPAVTDRMYTFVGAGKNPEEQLRMLQLWIEFQSSPLAGAVSSASKKSEHSGSLESPYGAVSILSPVIAVLVLCARDGGTAACLRHYPPNQMGVPPPPPPHAFAYNPYGPPTSRGSPPLQNGHAHQGVQPYGYYYPHSHSPPPHASYSPPPPLNLQQAIMSMAASPPQGPADGNNGGMRHQLQSPDSNGTNGAPSGSMKLPSNYPTSSTAQGGINTANNSTANNNYRPATAADNGSYGAAAANEGPPVLFQPMARRPEDFQPLVLEPIRGSSPSPTFFNASPPLPSPTSSLQSAAPSPTPTVIHNPTATRPAHNGVPGGKPPAVPGSLVLNETGSSNAEATESEPIAEDITKQHLVVSLSVFSWAFASPVTDAIRELKSALPKNATITDHIPDPFFSRFGSKHNIIPAAMVFPANADQVVTALTICHKHEVPVAVRSGEGHSYIGQSNVNDGIVLSLQRLRDFSVDDVGDYIAKLGGGLDLLEAYTLMALHKPPLGFAGGFSPSTGIGGYFSGGGHGMVGVQTQKAFKVVKATPTNQYADLMFAIRGGMGGNYGVVVNFYYKAFVAGTVLFSSGGTNNYDVDNYVGHMKDYVDFMQAATTPKEFSAALILGYSSLQALSYYFSLCLCYPRDCSDCVKNTLGIPGASMEEIEKAMTKCRNIEKQIILQWVQMQYYYPQLLSTDNLKTMVSRVLGKTCATKGCYQYVLPYTHNMLKEPTDCCTSPGEKCTSFDHRKQGFSIEHGIFLLPGEDPSKIAYPWLANMSVAVQPFSTDTKYQNYLESTMTRQKWIPRYFPHNGTYQRLQAVKCEYNAIDMFDFKRISNFTIKLEDCAAESR</sequence>
<evidence type="ECO:0000313" key="9">
    <source>
        <dbReference type="Proteomes" id="UP000541610"/>
    </source>
</evidence>
<dbReference type="InterPro" id="IPR016166">
    <property type="entry name" value="FAD-bd_PCMH"/>
</dbReference>